<reference evidence="3 4" key="1">
    <citation type="journal article" date="2013" name="PLoS ONE">
        <title>Genomic analysis of Melioribacter roseus, facultatively anaerobic organotrophic bacterium representing a novel deep lineage within Bacteriodetes/Chlorobi group.</title>
        <authorList>
            <person name="Kadnikov V.V."/>
            <person name="Mardanov A.V."/>
            <person name="Podosokorskaya O.A."/>
            <person name="Gavrilov S.N."/>
            <person name="Kublanov I.V."/>
            <person name="Beletsky A.V."/>
            <person name="Bonch-Osmolovskaya E.A."/>
            <person name="Ravin N.V."/>
        </authorList>
    </citation>
    <scope>NUCLEOTIDE SEQUENCE [LARGE SCALE GENOMIC DNA]</scope>
    <source>
        <strain evidence="4">JCM 17771 / P3M-2</strain>
    </source>
</reference>
<dbReference type="STRING" id="1191523.MROS_0377"/>
<dbReference type="AlphaFoldDB" id="I7A0X8"/>
<sequence>MKAKVSFLILFLIPLLLSAQNFSLQSYKEFLNSNLNMSPDKLYSLYDAGKFNGSIGYNIDGAKYFDSIKIKYELTEDEIELLKKNGFVVTERISGADFLHIYLDLYKNDIPAIVTTDAILNAFHLSYDVILKEVEIESIIPKLKVLLKGMHEALPQLESKYGSIPELVPMLKDAEVYTATALKLLGENYELLYQDNKKTLDELSGLIDNLSAAGYPLFSSQERKIDFSQFKVRGHYEDTYYPELASYFKTMIWLGRTELYLIPPEEAADNVAKENVQRQIIDAFLISELVETAGVYNEYASIDNLLKAFVGEQDNVTLEELREVFNEAQVQSAVDLLDTNKVNEFQNILATKPYADQKILSQILMSDPMSPEQIKPASAFLLFGQRFVIDSYITNNVTYDRILYNNEKIRRMLPSLLDVMFALGNSAAAQLLKDELEQYHYSANIASLRYLIDSYTNEFWNASIYNSWLNSIRSLNPPEDRSGFPEFMQTAAWWQQKLNTQLSAWTELRHDNLLYAKQSYSGGVVCSFPHGYVEPFPQFYERMKTLAENTYAKLENIDGENQSLKNYFSFFGNVMDTLKTIAEKELNSSPLNENEIRFLKNLLYENMVGCAPVFNGWYYHLIYKSPYGSRDEAPDLIAADYHTSPTDELGNVVGWVKHAGTGRRNLMIVAAEHPNEGLTVFAGPVNSYYEYVTNGFYRIGDSEWEEEYLDKAQRPEWTNVYLADSEGRKMPSGAQLITSVERYEYENAIIPSDIYAQNFPNPFNISTIINFSVPSSMTGSRVKLNIYNINGELIKTLVDEELQAGNYSTQWNGTNQSGNVVSSGIYLYEVRVGNLSKIGKMNLLK</sequence>
<feature type="domain" description="FlgD/Vpr Ig-like" evidence="2">
    <location>
        <begin position="780"/>
        <end position="831"/>
    </location>
</feature>
<organism evidence="3 4">
    <name type="scientific">Melioribacter roseus (strain DSM 23840 / JCM 17771 / VKM B-2668 / P3M-2)</name>
    <dbReference type="NCBI Taxonomy" id="1191523"/>
    <lineage>
        <taxon>Bacteria</taxon>
        <taxon>Pseudomonadati</taxon>
        <taxon>Ignavibacteriota</taxon>
        <taxon>Ignavibacteria</taxon>
        <taxon>Ignavibacteriales</taxon>
        <taxon>Melioribacteraceae</taxon>
        <taxon>Melioribacter</taxon>
    </lineage>
</organism>
<dbReference type="EMBL" id="CP003557">
    <property type="protein sequence ID" value="AFN73621.1"/>
    <property type="molecule type" value="Genomic_DNA"/>
</dbReference>
<feature type="signal peptide" evidence="1">
    <location>
        <begin position="1"/>
        <end position="19"/>
    </location>
</feature>
<dbReference type="Pfam" id="PF11369">
    <property type="entry name" value="DUF3160"/>
    <property type="match status" value="1"/>
</dbReference>
<name>I7A0X8_MELRP</name>
<dbReference type="eggNOG" id="COG4886">
    <property type="taxonomic scope" value="Bacteria"/>
</dbReference>
<dbReference type="InterPro" id="IPR022601">
    <property type="entry name" value="DUF3160"/>
</dbReference>
<keyword evidence="1" id="KW-0732">Signal</keyword>
<accession>I7A0X8</accession>
<evidence type="ECO:0000259" key="2">
    <source>
        <dbReference type="Pfam" id="PF13860"/>
    </source>
</evidence>
<evidence type="ECO:0000256" key="1">
    <source>
        <dbReference type="SAM" id="SignalP"/>
    </source>
</evidence>
<proteinExistence type="predicted"/>
<dbReference type="KEGG" id="mro:MROS_0377"/>
<feature type="chain" id="PRO_5003707242" description="FlgD/Vpr Ig-like domain-containing protein" evidence="1">
    <location>
        <begin position="20"/>
        <end position="845"/>
    </location>
</feature>
<keyword evidence="4" id="KW-1185">Reference proteome</keyword>
<dbReference type="HOGENOM" id="CLU_015670_1_0_10"/>
<dbReference type="RefSeq" id="WP_014855058.1">
    <property type="nucleotide sequence ID" value="NC_018178.1"/>
</dbReference>
<dbReference type="SMART" id="SM01325">
    <property type="entry name" value="DUF3160"/>
    <property type="match status" value="1"/>
</dbReference>
<dbReference type="Pfam" id="PF13860">
    <property type="entry name" value="FlgD_ig"/>
    <property type="match status" value="1"/>
</dbReference>
<evidence type="ECO:0000313" key="3">
    <source>
        <dbReference type="EMBL" id="AFN73621.1"/>
    </source>
</evidence>
<protein>
    <recommendedName>
        <fullName evidence="2">FlgD/Vpr Ig-like domain-containing protein</fullName>
    </recommendedName>
</protein>
<dbReference type="Proteomes" id="UP000009011">
    <property type="component" value="Chromosome"/>
</dbReference>
<dbReference type="InterPro" id="IPR025965">
    <property type="entry name" value="FlgD/Vpr_Ig-like"/>
</dbReference>
<dbReference type="Gene3D" id="2.60.40.4070">
    <property type="match status" value="1"/>
</dbReference>
<evidence type="ECO:0000313" key="4">
    <source>
        <dbReference type="Proteomes" id="UP000009011"/>
    </source>
</evidence>
<dbReference type="eggNOG" id="COG2911">
    <property type="taxonomic scope" value="Bacteria"/>
</dbReference>
<gene>
    <name evidence="3" type="ordered locus">MROS_0377</name>
</gene>